<feature type="domain" description="Luciferase-like" evidence="2">
    <location>
        <begin position="13"/>
        <end position="311"/>
    </location>
</feature>
<reference evidence="3 4" key="1">
    <citation type="submission" date="2019-08" db="EMBL/GenBank/DDBJ databases">
        <title>Bacillus genomes from the desert of Cuatro Cienegas, Coahuila.</title>
        <authorList>
            <person name="Olmedo-Alvarez G."/>
        </authorList>
    </citation>
    <scope>NUCLEOTIDE SEQUENCE [LARGE SCALE GENOMIC DNA]</scope>
    <source>
        <strain evidence="3 4">CH446_14T</strain>
    </source>
</reference>
<evidence type="ECO:0000256" key="1">
    <source>
        <dbReference type="ARBA" id="ARBA00007789"/>
    </source>
</evidence>
<organism evidence="3 4">
    <name type="scientific">Bacillus infantis</name>
    <dbReference type="NCBI Taxonomy" id="324767"/>
    <lineage>
        <taxon>Bacteria</taxon>
        <taxon>Bacillati</taxon>
        <taxon>Bacillota</taxon>
        <taxon>Bacilli</taxon>
        <taxon>Bacillales</taxon>
        <taxon>Bacillaceae</taxon>
        <taxon>Bacillus</taxon>
    </lineage>
</organism>
<dbReference type="Pfam" id="PF00296">
    <property type="entry name" value="Bac_luciferase"/>
    <property type="match status" value="1"/>
</dbReference>
<dbReference type="GO" id="GO:0016705">
    <property type="term" value="F:oxidoreductase activity, acting on paired donors, with incorporation or reduction of molecular oxygen"/>
    <property type="evidence" value="ECO:0007669"/>
    <property type="project" value="InterPro"/>
</dbReference>
<dbReference type="RefSeq" id="WP_148975556.1">
    <property type="nucleotide sequence ID" value="NZ_VTER01000007.1"/>
</dbReference>
<dbReference type="FunFam" id="3.20.20.30:FF:000002">
    <property type="entry name" value="LLM class flavin-dependent oxidoreductase"/>
    <property type="match status" value="1"/>
</dbReference>
<proteinExistence type="predicted"/>
<sequence>MSKHANKLNEIPFSVLDLSPITAGSTPADSFRHTLELAQLAEKLGYNRFWLAEHHNMPFIASSATSVVMSHVAAGTSKIRIGSGGIMLPNHAPLVIAEQFGTLESLYPGRIDLGLGRAPGTDQGTARALRRDLRSTGDDFPEQLAELRGYFDPSLAQGNPIKAIPGEGLNIPIWLLGSSGFSAQLAGELGLPFAFAAHFSPLNTLGALQIYRKAFKPSNVLDKPYAIVALNIITAETDKEAKRLFTTIQQQFLNLMSGSLIPLQPPVDDISEVAGSYQLKALEQQLGSSIVGSRETVKEKLHTFLEESQADEIMTIAQVYDHKARLRSYELLAEITHSER</sequence>
<evidence type="ECO:0000313" key="4">
    <source>
        <dbReference type="Proteomes" id="UP000322139"/>
    </source>
</evidence>
<accession>A0A5D4R612</accession>
<dbReference type="InterPro" id="IPR011251">
    <property type="entry name" value="Luciferase-like_dom"/>
</dbReference>
<dbReference type="Gene3D" id="3.20.20.30">
    <property type="entry name" value="Luciferase-like domain"/>
    <property type="match status" value="1"/>
</dbReference>
<dbReference type="EMBL" id="VTER01000007">
    <property type="protein sequence ID" value="TYS46815.1"/>
    <property type="molecule type" value="Genomic_DNA"/>
</dbReference>
<name>A0A5D4R612_9BACI</name>
<dbReference type="PANTHER" id="PTHR30137:SF6">
    <property type="entry name" value="LUCIFERASE-LIKE MONOOXYGENASE"/>
    <property type="match status" value="1"/>
</dbReference>
<dbReference type="SUPFAM" id="SSF51679">
    <property type="entry name" value="Bacterial luciferase-like"/>
    <property type="match status" value="1"/>
</dbReference>
<dbReference type="InterPro" id="IPR036661">
    <property type="entry name" value="Luciferase-like_sf"/>
</dbReference>
<gene>
    <name evidence="3" type="ORF">FZD51_15205</name>
</gene>
<evidence type="ECO:0000313" key="3">
    <source>
        <dbReference type="EMBL" id="TYS46815.1"/>
    </source>
</evidence>
<comment type="caution">
    <text evidence="3">The sequence shown here is derived from an EMBL/GenBank/DDBJ whole genome shotgun (WGS) entry which is preliminary data.</text>
</comment>
<dbReference type="PANTHER" id="PTHR30137">
    <property type="entry name" value="LUCIFERASE-LIKE MONOOXYGENASE"/>
    <property type="match status" value="1"/>
</dbReference>
<dbReference type="CDD" id="cd00347">
    <property type="entry name" value="Flavin_utilizing_monoxygenases"/>
    <property type="match status" value="2"/>
</dbReference>
<dbReference type="AlphaFoldDB" id="A0A5D4R612"/>
<dbReference type="Proteomes" id="UP000322139">
    <property type="component" value="Unassembled WGS sequence"/>
</dbReference>
<protein>
    <submittedName>
        <fullName evidence="3">LLM class flavin-dependent oxidoreductase</fullName>
    </submittedName>
</protein>
<dbReference type="InterPro" id="IPR019949">
    <property type="entry name" value="CmoO-like"/>
</dbReference>
<dbReference type="GO" id="GO:0005829">
    <property type="term" value="C:cytosol"/>
    <property type="evidence" value="ECO:0007669"/>
    <property type="project" value="TreeGrafter"/>
</dbReference>
<dbReference type="InterPro" id="IPR050766">
    <property type="entry name" value="Bact_Lucif_Oxidored"/>
</dbReference>
<dbReference type="NCBIfam" id="TIGR03558">
    <property type="entry name" value="oxido_grp_1"/>
    <property type="match status" value="1"/>
</dbReference>
<comment type="similarity">
    <text evidence="1">To bacterial alkanal monooxygenase alpha and beta chains.</text>
</comment>
<evidence type="ECO:0000259" key="2">
    <source>
        <dbReference type="Pfam" id="PF00296"/>
    </source>
</evidence>